<dbReference type="GO" id="GO:0015159">
    <property type="term" value="F:polysaccharide transmembrane transporter activity"/>
    <property type="evidence" value="ECO:0007669"/>
    <property type="project" value="InterPro"/>
</dbReference>
<keyword evidence="6 15" id="KW-0812">Transmembrane</keyword>
<proteinExistence type="inferred from homology"/>
<sequence length="272" mass="30817">MTIFKVKMNDTMRILVLFASLAFLGSCVPNRKYVYLQKNDVNSKVLPKDTVVREYSYEDFAYKIQPEDILSVRFESLTPQQYDFFTKDIQLAGQSLSQQANPLLIGELVDNEGMVPFPVVGKVKVAGLTIYEAQDTLQKIANQYLQNPIVKVRLINFRITFLGEVNREGTITLSNNRVSLMEAIGLAGGLTDLADKKNIKLIRIRNGQTDVQYIDLLDEDFMQSPNFFINQNDLIIVPALRQRPYRKYVGQNVSLAISALTLVVLTINLLTN</sequence>
<dbReference type="InterPro" id="IPR054765">
    <property type="entry name" value="SLBB_dom"/>
</dbReference>
<evidence type="ECO:0000256" key="12">
    <source>
        <dbReference type="ARBA" id="ARBA00023139"/>
    </source>
</evidence>
<evidence type="ECO:0000256" key="8">
    <source>
        <dbReference type="ARBA" id="ARBA00023047"/>
    </source>
</evidence>
<evidence type="ECO:0000256" key="14">
    <source>
        <dbReference type="ARBA" id="ARBA00023288"/>
    </source>
</evidence>
<dbReference type="Gene3D" id="3.30.1950.10">
    <property type="entry name" value="wza like domain"/>
    <property type="match status" value="1"/>
</dbReference>
<evidence type="ECO:0000256" key="13">
    <source>
        <dbReference type="ARBA" id="ARBA00023237"/>
    </source>
</evidence>
<keyword evidence="14" id="KW-0449">Lipoprotein</keyword>
<keyword evidence="13" id="KW-0998">Cell outer membrane</keyword>
<reference evidence="18 19" key="1">
    <citation type="submission" date="2018-11" db="EMBL/GenBank/DDBJ databases">
        <title>Chryseotalea sanarue gen. nov., sp., nov., a member of the family Cytophagaceae, isolated from a brackish lake in Hamamatsu Japan.</title>
        <authorList>
            <person name="Maejima Y."/>
            <person name="Iino T."/>
            <person name="Muraguchi Y."/>
            <person name="Fukuda K."/>
            <person name="Ohkuma M."/>
            <person name="Moriuchi R."/>
            <person name="Dohra H."/>
            <person name="Kimbara K."/>
            <person name="Shintani M."/>
        </authorList>
    </citation>
    <scope>NUCLEOTIDE SEQUENCE [LARGE SCALE GENOMIC DNA]</scope>
    <source>
        <strain evidence="18 19">Ys</strain>
    </source>
</reference>
<evidence type="ECO:0000256" key="6">
    <source>
        <dbReference type="ARBA" id="ARBA00022692"/>
    </source>
</evidence>
<dbReference type="Gene3D" id="3.10.560.10">
    <property type="entry name" value="Outer membrane lipoprotein wza domain like"/>
    <property type="match status" value="1"/>
</dbReference>
<name>A0A401U6X0_9BACT</name>
<evidence type="ECO:0000256" key="4">
    <source>
        <dbReference type="ARBA" id="ARBA00022452"/>
    </source>
</evidence>
<dbReference type="PROSITE" id="PS51257">
    <property type="entry name" value="PROKAR_LIPOPROTEIN"/>
    <property type="match status" value="1"/>
</dbReference>
<keyword evidence="12" id="KW-0564">Palmitate</keyword>
<evidence type="ECO:0000256" key="3">
    <source>
        <dbReference type="ARBA" id="ARBA00022448"/>
    </source>
</evidence>
<dbReference type="GO" id="GO:0006811">
    <property type="term" value="P:monoatomic ion transport"/>
    <property type="evidence" value="ECO:0007669"/>
    <property type="project" value="UniProtKB-KW"/>
</dbReference>
<accession>A0A401U6X0</accession>
<comment type="similarity">
    <text evidence="2">Belongs to the BexD/CtrA/VexA family.</text>
</comment>
<feature type="domain" description="SLBB" evidence="17">
    <location>
        <begin position="162"/>
        <end position="237"/>
    </location>
</feature>
<evidence type="ECO:0000313" key="19">
    <source>
        <dbReference type="Proteomes" id="UP000288227"/>
    </source>
</evidence>
<comment type="caution">
    <text evidence="18">The sequence shown here is derived from an EMBL/GenBank/DDBJ whole genome shotgun (WGS) entry which is preliminary data.</text>
</comment>
<evidence type="ECO:0000256" key="11">
    <source>
        <dbReference type="ARBA" id="ARBA00023136"/>
    </source>
</evidence>
<evidence type="ECO:0000259" key="17">
    <source>
        <dbReference type="Pfam" id="PF22461"/>
    </source>
</evidence>
<evidence type="ECO:0000313" key="18">
    <source>
        <dbReference type="EMBL" id="GCC50619.1"/>
    </source>
</evidence>
<feature type="transmembrane region" description="Helical" evidence="15">
    <location>
        <begin position="253"/>
        <end position="271"/>
    </location>
</feature>
<evidence type="ECO:0000256" key="7">
    <source>
        <dbReference type="ARBA" id="ARBA00022729"/>
    </source>
</evidence>
<dbReference type="Proteomes" id="UP000288227">
    <property type="component" value="Unassembled WGS sequence"/>
</dbReference>
<keyword evidence="11 15" id="KW-0472">Membrane</keyword>
<comment type="subcellular location">
    <subcellularLocation>
        <location evidence="1">Cell outer membrane</location>
        <topology evidence="1">Multi-pass membrane protein</topology>
    </subcellularLocation>
</comment>
<keyword evidence="4" id="KW-1134">Transmembrane beta strand</keyword>
<dbReference type="AlphaFoldDB" id="A0A401U6X0"/>
<keyword evidence="10" id="KW-0626">Porin</keyword>
<dbReference type="PANTHER" id="PTHR33619">
    <property type="entry name" value="POLYSACCHARIDE EXPORT PROTEIN GFCE-RELATED"/>
    <property type="match status" value="1"/>
</dbReference>
<protein>
    <submittedName>
        <fullName evidence="18">Polysaccharide export protein</fullName>
    </submittedName>
</protein>
<keyword evidence="5" id="KW-0762">Sugar transport</keyword>
<keyword evidence="8" id="KW-0625">Polysaccharide transport</keyword>
<dbReference type="GO" id="GO:0046930">
    <property type="term" value="C:pore complex"/>
    <property type="evidence" value="ECO:0007669"/>
    <property type="project" value="UniProtKB-KW"/>
</dbReference>
<keyword evidence="19" id="KW-1185">Reference proteome</keyword>
<evidence type="ECO:0000256" key="15">
    <source>
        <dbReference type="SAM" id="Phobius"/>
    </source>
</evidence>
<keyword evidence="9" id="KW-0406">Ion transport</keyword>
<dbReference type="InterPro" id="IPR003715">
    <property type="entry name" value="Poly_export_N"/>
</dbReference>
<evidence type="ECO:0000256" key="2">
    <source>
        <dbReference type="ARBA" id="ARBA00009450"/>
    </source>
</evidence>
<dbReference type="PANTHER" id="PTHR33619:SF3">
    <property type="entry name" value="POLYSACCHARIDE EXPORT PROTEIN GFCE-RELATED"/>
    <property type="match status" value="1"/>
</dbReference>
<keyword evidence="15" id="KW-1133">Transmembrane helix</keyword>
<dbReference type="InterPro" id="IPR049712">
    <property type="entry name" value="Poly_export"/>
</dbReference>
<dbReference type="EMBL" id="BHXQ01000001">
    <property type="protein sequence ID" value="GCC50619.1"/>
    <property type="molecule type" value="Genomic_DNA"/>
</dbReference>
<keyword evidence="3" id="KW-0813">Transport</keyword>
<feature type="domain" description="Polysaccharide export protein N-terminal" evidence="16">
    <location>
        <begin position="61"/>
        <end position="154"/>
    </location>
</feature>
<dbReference type="Pfam" id="PF22461">
    <property type="entry name" value="SLBB_2"/>
    <property type="match status" value="1"/>
</dbReference>
<gene>
    <name evidence="18" type="ORF">SanaruYs_08340</name>
</gene>
<evidence type="ECO:0000256" key="10">
    <source>
        <dbReference type="ARBA" id="ARBA00023114"/>
    </source>
</evidence>
<evidence type="ECO:0000259" key="16">
    <source>
        <dbReference type="Pfam" id="PF02563"/>
    </source>
</evidence>
<evidence type="ECO:0000256" key="9">
    <source>
        <dbReference type="ARBA" id="ARBA00023065"/>
    </source>
</evidence>
<dbReference type="GO" id="GO:0009279">
    <property type="term" value="C:cell outer membrane"/>
    <property type="evidence" value="ECO:0007669"/>
    <property type="project" value="UniProtKB-SubCell"/>
</dbReference>
<organism evidence="18 19">
    <name type="scientific">Chryseotalea sanaruensis</name>
    <dbReference type="NCBI Taxonomy" id="2482724"/>
    <lineage>
        <taxon>Bacteria</taxon>
        <taxon>Pseudomonadati</taxon>
        <taxon>Bacteroidota</taxon>
        <taxon>Cytophagia</taxon>
        <taxon>Cytophagales</taxon>
        <taxon>Chryseotaleaceae</taxon>
        <taxon>Chryseotalea</taxon>
    </lineage>
</organism>
<keyword evidence="7" id="KW-0732">Signal</keyword>
<dbReference type="Pfam" id="PF02563">
    <property type="entry name" value="Poly_export"/>
    <property type="match status" value="1"/>
</dbReference>
<evidence type="ECO:0000256" key="1">
    <source>
        <dbReference type="ARBA" id="ARBA00004571"/>
    </source>
</evidence>
<evidence type="ECO:0000256" key="5">
    <source>
        <dbReference type="ARBA" id="ARBA00022597"/>
    </source>
</evidence>
<dbReference type="GO" id="GO:0015288">
    <property type="term" value="F:porin activity"/>
    <property type="evidence" value="ECO:0007669"/>
    <property type="project" value="UniProtKB-KW"/>
</dbReference>